<feature type="domain" description="UDP N-acetylglucosamine O-acyltransferase C-terminal" evidence="6">
    <location>
        <begin position="174"/>
        <end position="253"/>
    </location>
</feature>
<dbReference type="AlphaFoldDB" id="A0A0F9BI06"/>
<proteinExistence type="predicted"/>
<dbReference type="NCBIfam" id="TIGR01852">
    <property type="entry name" value="lipid_A_lpxA"/>
    <property type="match status" value="1"/>
</dbReference>
<evidence type="ECO:0000256" key="3">
    <source>
        <dbReference type="ARBA" id="ARBA00022679"/>
    </source>
</evidence>
<organism evidence="7">
    <name type="scientific">marine sediment metagenome</name>
    <dbReference type="NCBI Taxonomy" id="412755"/>
    <lineage>
        <taxon>unclassified sequences</taxon>
        <taxon>metagenomes</taxon>
        <taxon>ecological metagenomes</taxon>
    </lineage>
</organism>
<dbReference type="NCBIfam" id="NF003657">
    <property type="entry name" value="PRK05289.1"/>
    <property type="match status" value="1"/>
</dbReference>
<dbReference type="InterPro" id="IPR001451">
    <property type="entry name" value="Hexapep"/>
</dbReference>
<name>A0A0F9BI06_9ZZZZ</name>
<keyword evidence="5" id="KW-0012">Acyltransferase</keyword>
<accession>A0A0F9BI06</accession>
<sequence>MSIHPTAIIDRKAEIGKNNKIGPYAVIESGVIMGDNNTIGPGTVIAGNTIMGNDNDIHGHVYIGNIPQDLSFKGGKTYVKIGDNNTIREFTTIHRGTEDGSSTVLGDDNYLMVATHMGHNTKVYNHVIMVNAVSLAGFVEIYDHAYVGAFTIVHQFVRIGSHSVCGMLSKPAKDVPPFMMVDGNPALVRGINSVGLKRKGFNAERRERIKWAYKTLYRSGFSVSHSLSELKKYEDSEDMKQLIDFINNSTRGILLKF</sequence>
<evidence type="ECO:0000256" key="2">
    <source>
        <dbReference type="ARBA" id="ARBA00022556"/>
    </source>
</evidence>
<dbReference type="Gene3D" id="2.160.10.10">
    <property type="entry name" value="Hexapeptide repeat proteins"/>
    <property type="match status" value="1"/>
</dbReference>
<dbReference type="InterPro" id="IPR029098">
    <property type="entry name" value="Acetyltransf_C"/>
</dbReference>
<dbReference type="PANTHER" id="PTHR43480">
    <property type="entry name" value="ACYL-[ACYL-CARRIER-PROTEIN]--UDP-N-ACETYLGLUCOSAMINE O-ACYLTRANSFERASE"/>
    <property type="match status" value="1"/>
</dbReference>
<reference evidence="7" key="1">
    <citation type="journal article" date="2015" name="Nature">
        <title>Complex archaea that bridge the gap between prokaryotes and eukaryotes.</title>
        <authorList>
            <person name="Spang A."/>
            <person name="Saw J.H."/>
            <person name="Jorgensen S.L."/>
            <person name="Zaremba-Niedzwiedzka K."/>
            <person name="Martijn J."/>
            <person name="Lind A.E."/>
            <person name="van Eijk R."/>
            <person name="Schleper C."/>
            <person name="Guy L."/>
            <person name="Ettema T.J."/>
        </authorList>
    </citation>
    <scope>NUCLEOTIDE SEQUENCE</scope>
</reference>
<dbReference type="PIRSF" id="PIRSF000456">
    <property type="entry name" value="UDP-GlcNAc_acltr"/>
    <property type="match status" value="1"/>
</dbReference>
<dbReference type="PANTHER" id="PTHR43480:SF1">
    <property type="entry name" value="ACYL-[ACYL-CARRIER-PROTEIN]--UDP-N-ACETYLGLUCOSAMINE O-ACYLTRANSFERASE, MITOCHONDRIAL-RELATED"/>
    <property type="match status" value="1"/>
</dbReference>
<keyword evidence="4" id="KW-0443">Lipid metabolism</keyword>
<dbReference type="GO" id="GO:0016020">
    <property type="term" value="C:membrane"/>
    <property type="evidence" value="ECO:0007669"/>
    <property type="project" value="GOC"/>
</dbReference>
<dbReference type="CDD" id="cd03351">
    <property type="entry name" value="LbH_UDP-GlcNAc_AT"/>
    <property type="match status" value="1"/>
</dbReference>
<dbReference type="Gene3D" id="1.20.1180.10">
    <property type="entry name" value="Udp N-acetylglucosamine O-acyltransferase, C-terminal domain"/>
    <property type="match status" value="1"/>
</dbReference>
<dbReference type="GO" id="GO:0008780">
    <property type="term" value="F:acyl-[acyl-carrier-protein]-UDP-N-acetylglucosamine O-acyltransferase activity"/>
    <property type="evidence" value="ECO:0007669"/>
    <property type="project" value="InterPro"/>
</dbReference>
<dbReference type="SUPFAM" id="SSF51161">
    <property type="entry name" value="Trimeric LpxA-like enzymes"/>
    <property type="match status" value="1"/>
</dbReference>
<dbReference type="EMBL" id="LAZR01037721">
    <property type="protein sequence ID" value="KKL21465.1"/>
    <property type="molecule type" value="Genomic_DNA"/>
</dbReference>
<gene>
    <name evidence="7" type="ORF">LCGC14_2445200</name>
</gene>
<dbReference type="InterPro" id="IPR010137">
    <property type="entry name" value="Lipid_A_LpxA"/>
</dbReference>
<dbReference type="InterPro" id="IPR011004">
    <property type="entry name" value="Trimer_LpxA-like_sf"/>
</dbReference>
<evidence type="ECO:0000259" key="6">
    <source>
        <dbReference type="Pfam" id="PF13720"/>
    </source>
</evidence>
<dbReference type="InterPro" id="IPR037157">
    <property type="entry name" value="Acetyltransf_C_sf"/>
</dbReference>
<dbReference type="GO" id="GO:0009245">
    <property type="term" value="P:lipid A biosynthetic process"/>
    <property type="evidence" value="ECO:0007669"/>
    <property type="project" value="UniProtKB-KW"/>
</dbReference>
<evidence type="ECO:0000256" key="5">
    <source>
        <dbReference type="ARBA" id="ARBA00023315"/>
    </source>
</evidence>
<keyword evidence="1" id="KW-0444">Lipid biosynthesis</keyword>
<evidence type="ECO:0000256" key="4">
    <source>
        <dbReference type="ARBA" id="ARBA00023098"/>
    </source>
</evidence>
<dbReference type="Pfam" id="PF13720">
    <property type="entry name" value="Acetyltransf_11"/>
    <property type="match status" value="1"/>
</dbReference>
<keyword evidence="2" id="KW-0441">Lipid A biosynthesis</keyword>
<protein>
    <recommendedName>
        <fullName evidence="6">UDP N-acetylglucosamine O-acyltransferase C-terminal domain-containing protein</fullName>
    </recommendedName>
</protein>
<comment type="caution">
    <text evidence="7">The sequence shown here is derived from an EMBL/GenBank/DDBJ whole genome shotgun (WGS) entry which is preliminary data.</text>
</comment>
<evidence type="ECO:0000256" key="1">
    <source>
        <dbReference type="ARBA" id="ARBA00022516"/>
    </source>
</evidence>
<dbReference type="Pfam" id="PF00132">
    <property type="entry name" value="Hexapep"/>
    <property type="match status" value="1"/>
</dbReference>
<keyword evidence="3" id="KW-0808">Transferase</keyword>
<evidence type="ECO:0000313" key="7">
    <source>
        <dbReference type="EMBL" id="KKL21465.1"/>
    </source>
</evidence>